<dbReference type="GeneID" id="63778740"/>
<evidence type="ECO:0000313" key="5">
    <source>
        <dbReference type="Proteomes" id="UP000193689"/>
    </source>
</evidence>
<keyword evidence="1" id="KW-0521">NADP</keyword>
<dbReference type="Proteomes" id="UP000193689">
    <property type="component" value="Unassembled WGS sequence"/>
</dbReference>
<dbReference type="PANTHER" id="PTHR47706:SF5">
    <property type="entry name" value="ISOFLAVONE REDUCTASE"/>
    <property type="match status" value="1"/>
</dbReference>
<proteinExistence type="predicted"/>
<keyword evidence="2" id="KW-0560">Oxidoreductase</keyword>
<evidence type="ECO:0000256" key="2">
    <source>
        <dbReference type="ARBA" id="ARBA00023002"/>
    </source>
</evidence>
<evidence type="ECO:0000256" key="1">
    <source>
        <dbReference type="ARBA" id="ARBA00022857"/>
    </source>
</evidence>
<keyword evidence="5" id="KW-1185">Reference proteome</keyword>
<dbReference type="InterPro" id="IPR036291">
    <property type="entry name" value="NAD(P)-bd_dom_sf"/>
</dbReference>
<feature type="domain" description="NmrA-like" evidence="3">
    <location>
        <begin position="4"/>
        <end position="251"/>
    </location>
</feature>
<gene>
    <name evidence="4" type="ORF">BCR38DRAFT_461435</name>
</gene>
<dbReference type="SUPFAM" id="SSF51735">
    <property type="entry name" value="NAD(P)-binding Rossmann-fold domains"/>
    <property type="match status" value="1"/>
</dbReference>
<dbReference type="RefSeq" id="XP_040710662.1">
    <property type="nucleotide sequence ID" value="XM_040862528.1"/>
</dbReference>
<dbReference type="InterPro" id="IPR008030">
    <property type="entry name" value="NmrA-like"/>
</dbReference>
<dbReference type="AlphaFoldDB" id="A0A1Y2DDG9"/>
<dbReference type="Pfam" id="PF05368">
    <property type="entry name" value="NmrA"/>
    <property type="match status" value="1"/>
</dbReference>
<dbReference type="InParanoid" id="A0A1Y2DDG9"/>
<accession>A0A1Y2DDG9</accession>
<sequence>MMRIAIAGAGGFANILAGALSQTEHPLLVLSRNAHPGFEAAHGCQVSVVDYDNVENLRYNLMGIHLVISTISGTAQLNLIDAARRARVRCFVPSEFEGALSRRPTNTQDPLDRESSTARDWLQRLSSSSGHPMRFTVFSCGIFYERFAPGGLQAYQMGASHHIQLQGDYMIDVGNCTAEIPETNAQGHPVQIIMISVYDVARFVTAAVELGLDNWPREFRMRGAHLSTRRLAELCEQTRGVPFEIIWRPYDLLLSWQQYYEDNQNWERWRQMEHLIQTANGRYNYSEANLNNLVNFEPVGLGQWLAAIWGPII</sequence>
<dbReference type="OrthoDB" id="419598at2759"/>
<evidence type="ECO:0000259" key="3">
    <source>
        <dbReference type="Pfam" id="PF05368"/>
    </source>
</evidence>
<comment type="caution">
    <text evidence="4">The sequence shown here is derived from an EMBL/GenBank/DDBJ whole genome shotgun (WGS) entry which is preliminary data.</text>
</comment>
<dbReference type="GO" id="GO:0016491">
    <property type="term" value="F:oxidoreductase activity"/>
    <property type="evidence" value="ECO:0007669"/>
    <property type="project" value="UniProtKB-KW"/>
</dbReference>
<dbReference type="EMBL" id="MCFJ01000020">
    <property type="protein sequence ID" value="ORY57310.1"/>
    <property type="molecule type" value="Genomic_DNA"/>
</dbReference>
<name>A0A1Y2DDG9_9PEZI</name>
<dbReference type="Gene3D" id="3.40.50.720">
    <property type="entry name" value="NAD(P)-binding Rossmann-like Domain"/>
    <property type="match status" value="1"/>
</dbReference>
<dbReference type="InterPro" id="IPR051609">
    <property type="entry name" value="NmrA/Isoflavone_reductase-like"/>
</dbReference>
<organism evidence="4 5">
    <name type="scientific">Pseudomassariella vexata</name>
    <dbReference type="NCBI Taxonomy" id="1141098"/>
    <lineage>
        <taxon>Eukaryota</taxon>
        <taxon>Fungi</taxon>
        <taxon>Dikarya</taxon>
        <taxon>Ascomycota</taxon>
        <taxon>Pezizomycotina</taxon>
        <taxon>Sordariomycetes</taxon>
        <taxon>Xylariomycetidae</taxon>
        <taxon>Amphisphaeriales</taxon>
        <taxon>Pseudomassariaceae</taxon>
        <taxon>Pseudomassariella</taxon>
    </lineage>
</organism>
<evidence type="ECO:0000313" key="4">
    <source>
        <dbReference type="EMBL" id="ORY57310.1"/>
    </source>
</evidence>
<dbReference type="PANTHER" id="PTHR47706">
    <property type="entry name" value="NMRA-LIKE FAMILY PROTEIN"/>
    <property type="match status" value="1"/>
</dbReference>
<reference evidence="4 5" key="1">
    <citation type="submission" date="2016-07" db="EMBL/GenBank/DDBJ databases">
        <title>Pervasive Adenine N6-methylation of Active Genes in Fungi.</title>
        <authorList>
            <consortium name="DOE Joint Genome Institute"/>
            <person name="Mondo S.J."/>
            <person name="Dannebaum R.O."/>
            <person name="Kuo R.C."/>
            <person name="Labutti K."/>
            <person name="Haridas S."/>
            <person name="Kuo A."/>
            <person name="Salamov A."/>
            <person name="Ahrendt S.R."/>
            <person name="Lipzen A."/>
            <person name="Sullivan W."/>
            <person name="Andreopoulos W.B."/>
            <person name="Clum A."/>
            <person name="Lindquist E."/>
            <person name="Daum C."/>
            <person name="Ramamoorthy G.K."/>
            <person name="Gryganskyi A."/>
            <person name="Culley D."/>
            <person name="Magnuson J.K."/>
            <person name="James T.Y."/>
            <person name="O'Malley M.A."/>
            <person name="Stajich J.E."/>
            <person name="Spatafora J.W."/>
            <person name="Visel A."/>
            <person name="Grigoriev I.V."/>
        </authorList>
    </citation>
    <scope>NUCLEOTIDE SEQUENCE [LARGE SCALE GENOMIC DNA]</scope>
    <source>
        <strain evidence="4 5">CBS 129021</strain>
    </source>
</reference>
<protein>
    <submittedName>
        <fullName evidence="4">Isoflavone reductase</fullName>
    </submittedName>
</protein>